<evidence type="ECO:0000313" key="2">
    <source>
        <dbReference type="Proteomes" id="UP000201728"/>
    </source>
</evidence>
<evidence type="ECO:0000313" key="1">
    <source>
        <dbReference type="EMBL" id="ASQ45128.1"/>
    </source>
</evidence>
<proteinExistence type="predicted"/>
<accession>A0A222NZX1</accession>
<protein>
    <submittedName>
        <fullName evidence="1">Uncharacterized protein</fullName>
    </submittedName>
</protein>
<sequence length="292" mass="33219">MLGESYVTARSNRFIVTVESISLLAPELTLPPKGVCFGLSVCRSAMRISGKLAWWDAAIDQILLWNGQKSSLSEGIILPEANSPQSVPLEMLFERVINYLVFNHTIYKPLPLSQYHLLMPGKLFGLVDSNNELHQIQESHRIAGRFFSKDLIRIFEDVNTIEAIKNSICIITNMSHACELGWLNGRWYFYDPEYSKGTHRFFETSKELVEEIFARLGKDVCIQLASLTKLKNKPFQTFNELVIQHTKRLTSQDGFLTIAKCHTSLIPQLLENLSQDKITPLLIKLIPMVGLH</sequence>
<organism evidence="1 2">
    <name type="scientific">Legionella clemsonensis</name>
    <dbReference type="NCBI Taxonomy" id="1867846"/>
    <lineage>
        <taxon>Bacteria</taxon>
        <taxon>Pseudomonadati</taxon>
        <taxon>Pseudomonadota</taxon>
        <taxon>Gammaproteobacteria</taxon>
        <taxon>Legionellales</taxon>
        <taxon>Legionellaceae</taxon>
        <taxon>Legionella</taxon>
    </lineage>
</organism>
<dbReference type="RefSeq" id="WP_094090215.1">
    <property type="nucleotide sequence ID" value="NZ_CP016397.1"/>
</dbReference>
<dbReference type="OrthoDB" id="10017378at2"/>
<dbReference type="AlphaFoldDB" id="A0A222NZX1"/>
<reference evidence="2" key="1">
    <citation type="submission" date="2016-07" db="EMBL/GenBank/DDBJ databases">
        <authorList>
            <person name="Florea S."/>
            <person name="Webb J.S."/>
            <person name="Jaromczyk J."/>
            <person name="Schardl C.L."/>
        </authorList>
    </citation>
    <scope>NUCLEOTIDE SEQUENCE [LARGE SCALE GENOMIC DNA]</scope>
    <source>
        <strain evidence="2">CDC-D5610</strain>
    </source>
</reference>
<dbReference type="KEGG" id="lcd:clem_02835"/>
<gene>
    <name evidence="1" type="ORF">clem_02835</name>
</gene>
<dbReference type="EMBL" id="CP016397">
    <property type="protein sequence ID" value="ASQ45128.1"/>
    <property type="molecule type" value="Genomic_DNA"/>
</dbReference>
<keyword evidence="2" id="KW-1185">Reference proteome</keyword>
<name>A0A222NZX1_9GAMM</name>
<dbReference type="Proteomes" id="UP000201728">
    <property type="component" value="Chromosome"/>
</dbReference>